<proteinExistence type="predicted"/>
<reference evidence="1" key="1">
    <citation type="submission" date="2022-10" db="EMBL/GenBank/DDBJ databases">
        <authorList>
            <person name="Botero Cardona J."/>
        </authorList>
    </citation>
    <scope>NUCLEOTIDE SEQUENCE</scope>
    <source>
        <strain evidence="1">R-83534</strain>
    </source>
</reference>
<dbReference type="EMBL" id="CAMXCH010000003">
    <property type="protein sequence ID" value="CAI3952030.1"/>
    <property type="molecule type" value="Genomic_DNA"/>
</dbReference>
<organism evidence="1 2">
    <name type="scientific">Commensalibacter papalotli</name>
    <name type="common">ex Botero et al. 2024</name>
    <dbReference type="NCBI Taxonomy" id="2972766"/>
    <lineage>
        <taxon>Bacteria</taxon>
        <taxon>Pseudomonadati</taxon>
        <taxon>Pseudomonadota</taxon>
        <taxon>Alphaproteobacteria</taxon>
        <taxon>Acetobacterales</taxon>
        <taxon>Acetobacteraceae</taxon>
    </lineage>
</organism>
<sequence>MANRHKTKISVVGSGTVKKPSLFQQYRREEFVVEIGVEPDNPNQQVKRLRRKCVYDEMLARGSINQEQRDFAEHYAILYEKSFGGSGDLYSKVNLLSDGIHGHYDGPTLKQSEAYDKLFKVWGAMGKYHRDLLNMIVLGNMGSKQISQRLHLNLNYTMGQVLSTFILLEEAMKDL</sequence>
<dbReference type="RefSeq" id="WP_282024337.1">
    <property type="nucleotide sequence ID" value="NZ_CAMXCH010000003.1"/>
</dbReference>
<dbReference type="Proteomes" id="UP001154272">
    <property type="component" value="Unassembled WGS sequence"/>
</dbReference>
<name>A0ABN8WB76_9PROT</name>
<comment type="caution">
    <text evidence="1">The sequence shown here is derived from an EMBL/GenBank/DDBJ whole genome shotgun (WGS) entry which is preliminary data.</text>
</comment>
<keyword evidence="2" id="KW-1185">Reference proteome</keyword>
<evidence type="ECO:0000313" key="2">
    <source>
        <dbReference type="Proteomes" id="UP001154272"/>
    </source>
</evidence>
<evidence type="ECO:0000313" key="1">
    <source>
        <dbReference type="EMBL" id="CAI3952030.1"/>
    </source>
</evidence>
<accession>A0ABN8WB76</accession>
<gene>
    <name evidence="1" type="ORF">R83534S58_LOCUS1772</name>
</gene>
<protein>
    <submittedName>
        <fullName evidence="1">Uncharacterized protein</fullName>
    </submittedName>
</protein>